<reference evidence="1 2" key="2">
    <citation type="journal article" date="2022" name="Mol. Ecol. Resour.">
        <title>The genomes of chicory, endive, great burdock and yacon provide insights into Asteraceae paleo-polyploidization history and plant inulin production.</title>
        <authorList>
            <person name="Fan W."/>
            <person name="Wang S."/>
            <person name="Wang H."/>
            <person name="Wang A."/>
            <person name="Jiang F."/>
            <person name="Liu H."/>
            <person name="Zhao H."/>
            <person name="Xu D."/>
            <person name="Zhang Y."/>
        </authorList>
    </citation>
    <scope>NUCLEOTIDE SEQUENCE [LARGE SCALE GENOMIC DNA]</scope>
    <source>
        <strain evidence="2">cv. Niubang</strain>
    </source>
</reference>
<accession>A0ACB9FFX0</accession>
<comment type="caution">
    <text evidence="1">The sequence shown here is derived from an EMBL/GenBank/DDBJ whole genome shotgun (WGS) entry which is preliminary data.</text>
</comment>
<sequence>MSTGTRHHPRMTLPAMMDPGHVELNHGDLLSDMAFGSVFIKHNLLPSRHRTNVSIETAQLLCAIQHDLNFDVRRIILGQILKVGSEKRGLLYFSCLITHFCRMAGIDATSDETVLQAPRYDIGKMAYNSYCTHHGLPNLPTEGWYRNRGRGAAAQNQPGARQGPAARVAWPTPPLGGGYPEVLPPWATQIRETVDEFDICHNRGHNSAACTMSVESRAIVPRDCDTVTVARHCHCRKALSRSWSEGIKSCRKLMFRFFSGLLEARP</sequence>
<protein>
    <submittedName>
        <fullName evidence="1">Uncharacterized protein</fullName>
    </submittedName>
</protein>
<proteinExistence type="predicted"/>
<reference evidence="2" key="1">
    <citation type="journal article" date="2022" name="Mol. Ecol. Resour.">
        <title>The genomes of chicory, endive, great burdock and yacon provide insights into Asteraceae palaeo-polyploidization history and plant inulin production.</title>
        <authorList>
            <person name="Fan W."/>
            <person name="Wang S."/>
            <person name="Wang H."/>
            <person name="Wang A."/>
            <person name="Jiang F."/>
            <person name="Liu H."/>
            <person name="Zhao H."/>
            <person name="Xu D."/>
            <person name="Zhang Y."/>
        </authorList>
    </citation>
    <scope>NUCLEOTIDE SEQUENCE [LARGE SCALE GENOMIC DNA]</scope>
    <source>
        <strain evidence="2">cv. Niubang</strain>
    </source>
</reference>
<gene>
    <name evidence="1" type="ORF">L6452_01117</name>
</gene>
<organism evidence="1 2">
    <name type="scientific">Arctium lappa</name>
    <name type="common">Greater burdock</name>
    <name type="synonym">Lappa major</name>
    <dbReference type="NCBI Taxonomy" id="4217"/>
    <lineage>
        <taxon>Eukaryota</taxon>
        <taxon>Viridiplantae</taxon>
        <taxon>Streptophyta</taxon>
        <taxon>Embryophyta</taxon>
        <taxon>Tracheophyta</taxon>
        <taxon>Spermatophyta</taxon>
        <taxon>Magnoliopsida</taxon>
        <taxon>eudicotyledons</taxon>
        <taxon>Gunneridae</taxon>
        <taxon>Pentapetalae</taxon>
        <taxon>asterids</taxon>
        <taxon>campanulids</taxon>
        <taxon>Asterales</taxon>
        <taxon>Asteraceae</taxon>
        <taxon>Carduoideae</taxon>
        <taxon>Cardueae</taxon>
        <taxon>Arctiinae</taxon>
        <taxon>Arctium</taxon>
    </lineage>
</organism>
<name>A0ACB9FFX0_ARCLA</name>
<evidence type="ECO:0000313" key="1">
    <source>
        <dbReference type="EMBL" id="KAI3769999.1"/>
    </source>
</evidence>
<dbReference type="EMBL" id="CM042047">
    <property type="protein sequence ID" value="KAI3769999.1"/>
    <property type="molecule type" value="Genomic_DNA"/>
</dbReference>
<dbReference type="Proteomes" id="UP001055879">
    <property type="component" value="Linkage Group LG01"/>
</dbReference>
<evidence type="ECO:0000313" key="2">
    <source>
        <dbReference type="Proteomes" id="UP001055879"/>
    </source>
</evidence>
<keyword evidence="2" id="KW-1185">Reference proteome</keyword>